<accession>A0ACC3CUF3</accession>
<feature type="non-terminal residue" evidence="1">
    <location>
        <position position="207"/>
    </location>
</feature>
<name>A0ACC3CUF3_9PEZI</name>
<evidence type="ECO:0000313" key="1">
    <source>
        <dbReference type="EMBL" id="KAK3044797.1"/>
    </source>
</evidence>
<comment type="caution">
    <text evidence="1">The sequence shown here is derived from an EMBL/GenBank/DDBJ whole genome shotgun (WGS) entry which is preliminary data.</text>
</comment>
<keyword evidence="2" id="KW-1185">Reference proteome</keyword>
<dbReference type="Proteomes" id="UP001186974">
    <property type="component" value="Unassembled WGS sequence"/>
</dbReference>
<organism evidence="1 2">
    <name type="scientific">Coniosporium uncinatum</name>
    <dbReference type="NCBI Taxonomy" id="93489"/>
    <lineage>
        <taxon>Eukaryota</taxon>
        <taxon>Fungi</taxon>
        <taxon>Dikarya</taxon>
        <taxon>Ascomycota</taxon>
        <taxon>Pezizomycotina</taxon>
        <taxon>Dothideomycetes</taxon>
        <taxon>Dothideomycetes incertae sedis</taxon>
        <taxon>Coniosporium</taxon>
    </lineage>
</organism>
<dbReference type="EMBL" id="JAWDJW010011447">
    <property type="protein sequence ID" value="KAK3044797.1"/>
    <property type="molecule type" value="Genomic_DNA"/>
</dbReference>
<evidence type="ECO:0000313" key="2">
    <source>
        <dbReference type="Proteomes" id="UP001186974"/>
    </source>
</evidence>
<sequence>MNFVSGGLLVGDKIEELIPKVNVTSSQEVQPNKKRKRSVVSEAPSSTESNLEPGDPMSSIDPVGNAGRQMQRKRDTEDQGEPDTKSNVGDSKKERTDHTKVESQSPTDKQSLDSESKAEKQRRKQERKERREAKRPKKERRRRKEEAEAVNQVTSPIPTDTNREPVEAKSRGAYAHTKSVPRGRNAVRQKYMQSKKMSSLDPKALNE</sequence>
<protein>
    <submittedName>
        <fullName evidence="1">Uncharacterized protein</fullName>
    </submittedName>
</protein>
<reference evidence="1" key="1">
    <citation type="submission" date="2024-09" db="EMBL/GenBank/DDBJ databases">
        <title>Black Yeasts Isolated from many extreme environments.</title>
        <authorList>
            <person name="Coleine C."/>
            <person name="Stajich J.E."/>
            <person name="Selbmann L."/>
        </authorList>
    </citation>
    <scope>NUCLEOTIDE SEQUENCE</scope>
    <source>
        <strain evidence="1">CCFEE 5737</strain>
    </source>
</reference>
<gene>
    <name evidence="1" type="ORF">LTS18_000335</name>
</gene>
<proteinExistence type="predicted"/>